<evidence type="ECO:0000313" key="7">
    <source>
        <dbReference type="EMBL" id="QJR10735.1"/>
    </source>
</evidence>
<evidence type="ECO:0000256" key="3">
    <source>
        <dbReference type="ARBA" id="ARBA00022729"/>
    </source>
</evidence>
<keyword evidence="3 4" id="KW-0732">Signal</keyword>
<evidence type="ECO:0000259" key="6">
    <source>
        <dbReference type="Pfam" id="PF17210"/>
    </source>
</evidence>
<keyword evidence="8" id="KW-1185">Reference proteome</keyword>
<evidence type="ECO:0000259" key="5">
    <source>
        <dbReference type="Pfam" id="PF01345"/>
    </source>
</evidence>
<dbReference type="Gene3D" id="2.60.40.10">
    <property type="entry name" value="Immunoglobulins"/>
    <property type="match status" value="1"/>
</dbReference>
<dbReference type="InterPro" id="IPR013783">
    <property type="entry name" value="Ig-like_fold"/>
</dbReference>
<accession>A0A6M4GUP8</accession>
<feature type="chain" id="PRO_5026739003" description="Repeat protein (TIGR01451 family)" evidence="4">
    <location>
        <begin position="38"/>
        <end position="2263"/>
    </location>
</feature>
<organism evidence="7 8">
    <name type="scientific">Usitatibacter rugosus</name>
    <dbReference type="NCBI Taxonomy" id="2732067"/>
    <lineage>
        <taxon>Bacteria</taxon>
        <taxon>Pseudomonadati</taxon>
        <taxon>Pseudomonadota</taxon>
        <taxon>Betaproteobacteria</taxon>
        <taxon>Nitrosomonadales</taxon>
        <taxon>Usitatibacteraceae</taxon>
        <taxon>Usitatibacter</taxon>
    </lineage>
</organism>
<keyword evidence="2" id="KW-0964">Secreted</keyword>
<dbReference type="SUPFAM" id="SSF49464">
    <property type="entry name" value="Carboxypeptidase regulatory domain-like"/>
    <property type="match status" value="1"/>
</dbReference>
<protein>
    <recommendedName>
        <fullName evidence="9">Repeat protein (TIGR01451 family)</fullName>
    </recommendedName>
</protein>
<dbReference type="SUPFAM" id="SSF117074">
    <property type="entry name" value="Hypothetical protein PA1324"/>
    <property type="match status" value="1"/>
</dbReference>
<sequence>MKFESHRQAVPFATRVFRALGAAALAVAALASGLAHAAPPAGTVIPNSAAATFNVGASGYTNNSNIVTAITSALGGAIYSATLSTDGNVVAAGGVTVNFPHVLTNTGAVADTYALAATSQGPGFPLVGIVLLPDTNGDGVADSATPIAPTTTLAPGGIFRFVVRATVPIGSSPASQGSLRVTATGAGNGVLAQNTDRVSIAGRPTVPGDCATATKALSLDRGPSPGGPITVSLTYDACDKARQKVLIQDTLPAGMTYVAGSARWTATGPLVLTDANATDAQGPGTSKITYDFGVTAANTVTAMINDLPATTKATVTFQVQIVPGLAVNALVDNVASYTFWDTAGNPGNRANTNIASYLVTGTADLTLVGQRLPTAVPGSTAVFTNVLTNKGNETDTFEITLGGSTFPAGTTFTLFKPDGVTPLTDTNGDGNPDTGPVAPNATYNIVVRALVLPTTVPGAYKITKSARSVRAPSRIASADDSIDTIVTKCALILEPDNQALTGFGTHVTYLHTLVNRGNCNESVTAQVSYLGDSRPGWRSQAFVDNASGTGGSIPGVLDSTDTQVTPSWTTTLAPGQQLRLLVDVLAPTKEEMQAARAAKSGNAKAIVDTNVTTLQLTGLGTGVVSVRDTTSVDDNKADGPDTENTIRNYNDSTFFTPTAWAIVGRNAYLRANAPACNAVADVVETRLVLITGLNGEREQVTATETGPNTGIFTVPALPVRLPPVTAGNGTLEGVPGTVFNMEVLGCSRPVSGVMTVLAPVSVVFDSRSNEPVAGASVQLLAASGSQCGAAIGTPVTSGSDGTFSITAAAGNFCLRVTPPNGYTFPSTVAYGSLPQGRNLVVSGATTGGSYGTPFTQAAGVVVVDVPVDQGKQDGLFVQKVASQALVELGEFVDYAVRVRNNTGNALDRANVVLVDDLPAGFAYVPGTVRRDGKTIADPVTNGPRLTLTIGNMERGQQALITYRVRVGPGALQGDGVNRVQATYVTPAATTVSNIATARVQVTGGVFSDRAFILGKVWMDCNANGSQDKGELGMPGVRLLIEDGTFVVTDGEGRYSFYGITNRTHVLKLDRSTLPPGAKLQVLSQRNLGDASSRIVDLKSGELHRGDFAIAGCDPAMVEEAAARAKAMYDENALGSLAGAQLATEARVLADPKTLPASGVVTMAAQQPGGTAVGGPALDAPAGASQGAAYGSVMTVPAAVRPTPAPQILPPAAEPVAMAPLETLVPNLDNKLGFVGLADGDTLPTAQATLRVKGTMGSNFKLVVNGAEISEKRIGKRATLAEKQVQAWEYVGIEMKPGVNELTVSMIDGFGNARGSETIRVRAPGKLGKIEIVLPAGGAVADGRTPAKVTVKVYDVDGVPVTTRTPVTIVASRGLWQIPDPDPNEPGTQVMVEGGVGVFPLSPPLEPGSSQIVASSGSLRAEARLDFLPELRSLVAAGVIEGIVNLRNIGSKSIVPTRNNDGFEQELKTLSRDFDGGKGQAAARAAFFLKGKIKGDMLLTAAYDSDKDSRERLFRDIQPDEFYPVYGDSAIRGFDAQSTSRLYVRVDKDRSYLLWGDYTTQSDSQVRKLSSYNRSLTGLRQHFENDRVSANVFASRDTSRQAIEELRANGTSGPYELGNRGALINSEKIEIVTRDRNQPAMILSALPLARFADYEIDALTGRILFKSPVSSVDRDLNPVFIRVTYEVDQGGPEFWVGGAEAQVKVTDRIEVGGVFVKDNNPEEPFKLGGINATVKLGENTYVMGEFARTEKGLEDKKGNGGRLEVKHESKDLKAQAFVARTDKDFDNPGAYLTQGRGEAGGRLEYKVRDGTLVRAEALRTEDLTTNSVRDGAMVAVTQEIGEKLSLEVGVRHAAERGTASPVPYVPGLPPPQPLPDEVTTVRARLTGQVPFVPNATVYGEAEVDVQDTDRKILAAGAEYQLPNKGRLYARHEFISSITGPYGLNAGERQNTTAVGVDMDYMKDGRLFSEYRIRDALAGGDAEAAFGLKNLWTLAPGLRLGTSFERVHALSGTGQNENTALALGLEYTANAIWKASTRLELRDASTQQSLLSTVGFAAKINRDWTALVRNAYSLTRNKDDDGERTIERMQAGVSYRDSETNMWNALARVEHRLEDDDTLPGISLKKTTEIVSVNADWQPIRPFVVSGRYAAKWTSDKTNGLSTKYRAQVIGGRATWEFAPKWDVGIVASALFGDSTASRQYGVGVEVGYQAFTNFWVSAGYNFMGYKDADLSGADYTAKGPFVRVRYKFDEQVLEAFAGDKNEKK</sequence>
<evidence type="ECO:0008006" key="9">
    <source>
        <dbReference type="Google" id="ProtNLM"/>
    </source>
</evidence>
<dbReference type="InterPro" id="IPR047589">
    <property type="entry name" value="DUF11_rpt"/>
</dbReference>
<evidence type="ECO:0000256" key="4">
    <source>
        <dbReference type="SAM" id="SignalP"/>
    </source>
</evidence>
<dbReference type="Proteomes" id="UP000501534">
    <property type="component" value="Chromosome"/>
</dbReference>
<evidence type="ECO:0000256" key="1">
    <source>
        <dbReference type="ARBA" id="ARBA00004613"/>
    </source>
</evidence>
<evidence type="ECO:0000256" key="2">
    <source>
        <dbReference type="ARBA" id="ARBA00022525"/>
    </source>
</evidence>
<dbReference type="RefSeq" id="WP_171091493.1">
    <property type="nucleotide sequence ID" value="NZ_CP053069.1"/>
</dbReference>
<dbReference type="Pfam" id="PF17210">
    <property type="entry name" value="SdrD_B"/>
    <property type="match status" value="1"/>
</dbReference>
<dbReference type="InterPro" id="IPR008969">
    <property type="entry name" value="CarboxyPept-like_regulatory"/>
</dbReference>
<comment type="subcellular location">
    <subcellularLocation>
        <location evidence="1">Secreted</location>
    </subcellularLocation>
</comment>
<feature type="domain" description="DUF11" evidence="5">
    <location>
        <begin position="876"/>
        <end position="998"/>
    </location>
</feature>
<proteinExistence type="predicted"/>
<dbReference type="InterPro" id="IPR033764">
    <property type="entry name" value="Sdr_B"/>
</dbReference>
<dbReference type="SUPFAM" id="SSF56935">
    <property type="entry name" value="Porins"/>
    <property type="match status" value="2"/>
</dbReference>
<gene>
    <name evidence="7" type="ORF">DSM104443_01804</name>
</gene>
<feature type="domain" description="SD-repeat containing protein B" evidence="6">
    <location>
        <begin position="1015"/>
        <end position="1068"/>
    </location>
</feature>
<dbReference type="EMBL" id="CP053069">
    <property type="protein sequence ID" value="QJR10735.1"/>
    <property type="molecule type" value="Genomic_DNA"/>
</dbReference>
<evidence type="ECO:0000313" key="8">
    <source>
        <dbReference type="Proteomes" id="UP000501534"/>
    </source>
</evidence>
<dbReference type="GO" id="GO:0005576">
    <property type="term" value="C:extracellular region"/>
    <property type="evidence" value="ECO:0007669"/>
    <property type="project" value="UniProtKB-SubCell"/>
</dbReference>
<dbReference type="Pfam" id="PF01345">
    <property type="entry name" value="DUF11"/>
    <property type="match status" value="1"/>
</dbReference>
<dbReference type="InterPro" id="IPR001434">
    <property type="entry name" value="OmcB-like_DUF11"/>
</dbReference>
<feature type="signal peptide" evidence="4">
    <location>
        <begin position="1"/>
        <end position="37"/>
    </location>
</feature>
<reference evidence="7 8" key="1">
    <citation type="submission" date="2020-04" db="EMBL/GenBank/DDBJ databases">
        <title>Usitatibacter rugosus gen. nov., sp. nov. and Usitatibacter palustris sp. nov., novel members of Usitatibacteraceae fam. nov. within the order Nitrosomonadales isolated from soil.</title>
        <authorList>
            <person name="Huber K.J."/>
            <person name="Neumann-Schaal M."/>
            <person name="Geppert A."/>
            <person name="Luckner M."/>
            <person name="Wanner G."/>
            <person name="Overmann J."/>
        </authorList>
    </citation>
    <scope>NUCLEOTIDE SEQUENCE [LARGE SCALE GENOMIC DNA]</scope>
    <source>
        <strain evidence="7 8">0125_3</strain>
    </source>
</reference>
<dbReference type="NCBIfam" id="TIGR01451">
    <property type="entry name" value="B_ant_repeat"/>
    <property type="match status" value="1"/>
</dbReference>
<name>A0A6M4GUP8_9PROT</name>
<dbReference type="KEGG" id="uru:DSM104443_01804"/>